<protein>
    <submittedName>
        <fullName evidence="6">Uncharacterized protein</fullName>
    </submittedName>
</protein>
<comment type="subcellular location">
    <subcellularLocation>
        <location evidence="1">Membrane</location>
    </subcellularLocation>
</comment>
<keyword evidence="3" id="KW-0479">Metal-binding</keyword>
<dbReference type="Gene3D" id="3.40.1110.10">
    <property type="entry name" value="Calcium-transporting ATPase, cytoplasmic domain N"/>
    <property type="match status" value="1"/>
</dbReference>
<reference evidence="6" key="1">
    <citation type="journal article" date="2022" name="Front. Genet.">
        <title>Chromosome-Scale Assembly of the Dendrobium nobile Genome Provides Insights Into the Molecular Mechanism of the Biosynthesis of the Medicinal Active Ingredient of Dendrobium.</title>
        <authorList>
            <person name="Xu Q."/>
            <person name="Niu S.-C."/>
            <person name="Li K.-L."/>
            <person name="Zheng P.-J."/>
            <person name="Zhang X.-J."/>
            <person name="Jia Y."/>
            <person name="Liu Y."/>
            <person name="Niu Y.-X."/>
            <person name="Yu L.-H."/>
            <person name="Chen D.-F."/>
            <person name="Zhang G.-Q."/>
        </authorList>
    </citation>
    <scope>NUCLEOTIDE SEQUENCE</scope>
    <source>
        <tissue evidence="6">Leaf</tissue>
    </source>
</reference>
<keyword evidence="4" id="KW-1133">Transmembrane helix</keyword>
<comment type="caution">
    <text evidence="6">The sequence shown here is derived from an EMBL/GenBank/DDBJ whole genome shotgun (WGS) entry which is preliminary data.</text>
</comment>
<dbReference type="PANTHER" id="PTHR46594">
    <property type="entry name" value="P-TYPE CATION-TRANSPORTING ATPASE"/>
    <property type="match status" value="1"/>
</dbReference>
<dbReference type="Proteomes" id="UP000829196">
    <property type="component" value="Unassembled WGS sequence"/>
</dbReference>
<dbReference type="PANTHER" id="PTHR46594:SF4">
    <property type="entry name" value="P-TYPE CATION-TRANSPORTING ATPASE"/>
    <property type="match status" value="1"/>
</dbReference>
<evidence type="ECO:0000313" key="7">
    <source>
        <dbReference type="Proteomes" id="UP000829196"/>
    </source>
</evidence>
<dbReference type="AlphaFoldDB" id="A0A8T3BKI1"/>
<dbReference type="GO" id="GO:0016020">
    <property type="term" value="C:membrane"/>
    <property type="evidence" value="ECO:0007669"/>
    <property type="project" value="UniProtKB-SubCell"/>
</dbReference>
<organism evidence="6 7">
    <name type="scientific">Dendrobium nobile</name>
    <name type="common">Orchid</name>
    <dbReference type="NCBI Taxonomy" id="94219"/>
    <lineage>
        <taxon>Eukaryota</taxon>
        <taxon>Viridiplantae</taxon>
        <taxon>Streptophyta</taxon>
        <taxon>Embryophyta</taxon>
        <taxon>Tracheophyta</taxon>
        <taxon>Spermatophyta</taxon>
        <taxon>Magnoliopsida</taxon>
        <taxon>Liliopsida</taxon>
        <taxon>Asparagales</taxon>
        <taxon>Orchidaceae</taxon>
        <taxon>Epidendroideae</taxon>
        <taxon>Malaxideae</taxon>
        <taxon>Dendrobiinae</taxon>
        <taxon>Dendrobium</taxon>
    </lineage>
</organism>
<dbReference type="Gene3D" id="3.40.50.1000">
    <property type="entry name" value="HAD superfamily/HAD-like"/>
    <property type="match status" value="1"/>
</dbReference>
<evidence type="ECO:0000256" key="1">
    <source>
        <dbReference type="ARBA" id="ARBA00004370"/>
    </source>
</evidence>
<proteinExistence type="predicted"/>
<sequence length="172" mass="18871">MAKAPVQKSADRISQYFVPFLLFNLVYPYGHACPVRSVGNSYGVMVGRSGASQGVLIKGGKALESAHKVNCIVFDKTGTLTTGKPVVVSTRLLKNIALHEFYECVAAAESWCQSHDRKQRALSGQQELDDRLWHSNPDQALELLMEAEEMAQTGILVAINHEILGVIAYLIL</sequence>
<dbReference type="OrthoDB" id="432719at2759"/>
<gene>
    <name evidence="6" type="ORF">KFK09_009801</name>
</gene>
<dbReference type="EMBL" id="JAGYWB010000008">
    <property type="protein sequence ID" value="KAI0513771.1"/>
    <property type="molecule type" value="Genomic_DNA"/>
</dbReference>
<dbReference type="InterPro" id="IPR023299">
    <property type="entry name" value="ATPase_P-typ_cyto_dom_N"/>
</dbReference>
<evidence type="ECO:0000256" key="2">
    <source>
        <dbReference type="ARBA" id="ARBA00022692"/>
    </source>
</evidence>
<evidence type="ECO:0000313" key="6">
    <source>
        <dbReference type="EMBL" id="KAI0513771.1"/>
    </source>
</evidence>
<keyword evidence="5" id="KW-0472">Membrane</keyword>
<dbReference type="GO" id="GO:0000166">
    <property type="term" value="F:nucleotide binding"/>
    <property type="evidence" value="ECO:0007669"/>
    <property type="project" value="InterPro"/>
</dbReference>
<keyword evidence="7" id="KW-1185">Reference proteome</keyword>
<dbReference type="GO" id="GO:0046872">
    <property type="term" value="F:metal ion binding"/>
    <property type="evidence" value="ECO:0007669"/>
    <property type="project" value="UniProtKB-KW"/>
</dbReference>
<evidence type="ECO:0000256" key="3">
    <source>
        <dbReference type="ARBA" id="ARBA00022723"/>
    </source>
</evidence>
<evidence type="ECO:0000256" key="4">
    <source>
        <dbReference type="ARBA" id="ARBA00022989"/>
    </source>
</evidence>
<dbReference type="InterPro" id="IPR023214">
    <property type="entry name" value="HAD_sf"/>
</dbReference>
<dbReference type="InterPro" id="IPR018303">
    <property type="entry name" value="ATPase_P-typ_P_site"/>
</dbReference>
<evidence type="ECO:0000256" key="5">
    <source>
        <dbReference type="ARBA" id="ARBA00023136"/>
    </source>
</evidence>
<dbReference type="PROSITE" id="PS00154">
    <property type="entry name" value="ATPASE_E1_E2"/>
    <property type="match status" value="1"/>
</dbReference>
<dbReference type="SUPFAM" id="SSF81660">
    <property type="entry name" value="Metal cation-transporting ATPase, ATP-binding domain N"/>
    <property type="match status" value="1"/>
</dbReference>
<name>A0A8T3BKI1_DENNO</name>
<keyword evidence="2" id="KW-0812">Transmembrane</keyword>
<accession>A0A8T3BKI1</accession>